<feature type="compositionally biased region" description="Low complexity" evidence="1">
    <location>
        <begin position="126"/>
        <end position="136"/>
    </location>
</feature>
<feature type="compositionally biased region" description="Polar residues" evidence="1">
    <location>
        <begin position="78"/>
        <end position="88"/>
    </location>
</feature>
<keyword evidence="2" id="KW-0732">Signal</keyword>
<feature type="region of interest" description="Disordered" evidence="1">
    <location>
        <begin position="120"/>
        <end position="145"/>
    </location>
</feature>
<dbReference type="AlphaFoldDB" id="A0A9P5YIF5"/>
<feature type="region of interest" description="Disordered" evidence="1">
    <location>
        <begin position="60"/>
        <end position="88"/>
    </location>
</feature>
<dbReference type="EMBL" id="MU150229">
    <property type="protein sequence ID" value="KAF9469587.1"/>
    <property type="molecule type" value="Genomic_DNA"/>
</dbReference>
<name>A0A9P5YIF5_9AGAR</name>
<accession>A0A9P5YIF5</accession>
<feature type="signal peptide" evidence="2">
    <location>
        <begin position="1"/>
        <end position="21"/>
    </location>
</feature>
<evidence type="ECO:0000256" key="2">
    <source>
        <dbReference type="SAM" id="SignalP"/>
    </source>
</evidence>
<proteinExistence type="predicted"/>
<keyword evidence="4" id="KW-1185">Reference proteome</keyword>
<evidence type="ECO:0000256" key="1">
    <source>
        <dbReference type="SAM" id="MobiDB-lite"/>
    </source>
</evidence>
<dbReference type="OrthoDB" id="3044029at2759"/>
<reference evidence="3" key="1">
    <citation type="submission" date="2020-11" db="EMBL/GenBank/DDBJ databases">
        <authorList>
            <consortium name="DOE Joint Genome Institute"/>
            <person name="Ahrendt S."/>
            <person name="Riley R."/>
            <person name="Andreopoulos W."/>
            <person name="Labutti K."/>
            <person name="Pangilinan J."/>
            <person name="Ruiz-Duenas F.J."/>
            <person name="Barrasa J.M."/>
            <person name="Sanchez-Garcia M."/>
            <person name="Camarero S."/>
            <person name="Miyauchi S."/>
            <person name="Serrano A."/>
            <person name="Linde D."/>
            <person name="Babiker R."/>
            <person name="Drula E."/>
            <person name="Ayuso-Fernandez I."/>
            <person name="Pacheco R."/>
            <person name="Padilla G."/>
            <person name="Ferreira P."/>
            <person name="Barriuso J."/>
            <person name="Kellner H."/>
            <person name="Castanera R."/>
            <person name="Alfaro M."/>
            <person name="Ramirez L."/>
            <person name="Pisabarro A.G."/>
            <person name="Kuo A."/>
            <person name="Tritt A."/>
            <person name="Lipzen A."/>
            <person name="He G."/>
            <person name="Yan M."/>
            <person name="Ng V."/>
            <person name="Cullen D."/>
            <person name="Martin F."/>
            <person name="Rosso M.-N."/>
            <person name="Henrissat B."/>
            <person name="Hibbett D."/>
            <person name="Martinez A.T."/>
            <person name="Grigoriev I.V."/>
        </authorList>
    </citation>
    <scope>NUCLEOTIDE SEQUENCE</scope>
    <source>
        <strain evidence="3">CBS 247.69</strain>
    </source>
</reference>
<gene>
    <name evidence="3" type="ORF">BDZ94DRAFT_1151585</name>
</gene>
<evidence type="ECO:0008006" key="5">
    <source>
        <dbReference type="Google" id="ProtNLM"/>
    </source>
</evidence>
<evidence type="ECO:0000313" key="3">
    <source>
        <dbReference type="EMBL" id="KAF9469587.1"/>
    </source>
</evidence>
<organism evidence="3 4">
    <name type="scientific">Collybia nuda</name>
    <dbReference type="NCBI Taxonomy" id="64659"/>
    <lineage>
        <taxon>Eukaryota</taxon>
        <taxon>Fungi</taxon>
        <taxon>Dikarya</taxon>
        <taxon>Basidiomycota</taxon>
        <taxon>Agaricomycotina</taxon>
        <taxon>Agaricomycetes</taxon>
        <taxon>Agaricomycetidae</taxon>
        <taxon>Agaricales</taxon>
        <taxon>Tricholomatineae</taxon>
        <taxon>Clitocybaceae</taxon>
        <taxon>Collybia</taxon>
    </lineage>
</organism>
<sequence length="199" mass="21240">MIFAVYVSLLLAAILIPFGLATSSSPHTLSARAMPDNTVSIMSANDFWYVVLDSPRNVGENIGDSETPGGTKAYCTKSARTSDSQGEISPNFWRDVEYKTGKGAQGGRFAQLTGCINPKQLDRLNPSDSGGQYDSSGGSGGRGNPQGSVCTGFRHYVELIEPRGPRACLKCCDDAVDCPVNKDTQGCPNVIPGNYFNCR</sequence>
<feature type="chain" id="PRO_5040383499" description="Effector protein" evidence="2">
    <location>
        <begin position="22"/>
        <end position="199"/>
    </location>
</feature>
<dbReference type="Proteomes" id="UP000807353">
    <property type="component" value="Unassembled WGS sequence"/>
</dbReference>
<protein>
    <recommendedName>
        <fullName evidence="5">Effector protein</fullName>
    </recommendedName>
</protein>
<evidence type="ECO:0000313" key="4">
    <source>
        <dbReference type="Proteomes" id="UP000807353"/>
    </source>
</evidence>
<comment type="caution">
    <text evidence="3">The sequence shown here is derived from an EMBL/GenBank/DDBJ whole genome shotgun (WGS) entry which is preliminary data.</text>
</comment>